<dbReference type="AlphaFoldDB" id="A0A254NE46"/>
<evidence type="ECO:0000313" key="3">
    <source>
        <dbReference type="Proteomes" id="UP000197446"/>
    </source>
</evidence>
<keyword evidence="3" id="KW-1185">Reference proteome</keyword>
<feature type="signal peptide" evidence="1">
    <location>
        <begin position="1"/>
        <end position="33"/>
    </location>
</feature>
<evidence type="ECO:0008006" key="4">
    <source>
        <dbReference type="Google" id="ProtNLM"/>
    </source>
</evidence>
<evidence type="ECO:0000313" key="2">
    <source>
        <dbReference type="EMBL" id="OWR03688.1"/>
    </source>
</evidence>
<proteinExistence type="predicted"/>
<protein>
    <recommendedName>
        <fullName evidence="4">DUF2987 domain-containing protein</fullName>
    </recommendedName>
</protein>
<accession>A0A254NE46</accession>
<dbReference type="Proteomes" id="UP000197446">
    <property type="component" value="Unassembled WGS sequence"/>
</dbReference>
<feature type="chain" id="PRO_5011993194" description="DUF2987 domain-containing protein" evidence="1">
    <location>
        <begin position="34"/>
        <end position="260"/>
    </location>
</feature>
<keyword evidence="1" id="KW-0732">Signal</keyword>
<sequence>MHLLHNASNAMHSKALFHAAALVALTLAGAAHAQTPEPTKLAPVTTELKRNKDALPYKQINEFLTKLDRYGEGLFRMDFKIDTTRTTMPLEQLRMVVRSDEADHPIKLDPKGGFQLPMLPEAEAKTADLATNALAEQKVSIAGSLELNTKPNELDMAKVRQIVRVGFKLRDELLPWYLRWLFPRIEGVRVCAATPAFELEWRENGQLLGLPLPVGERDPKAKKGSTGRACALITGQERWPDAARLLAPADAELSVKLQGQ</sequence>
<comment type="caution">
    <text evidence="2">The sequence shown here is derived from an EMBL/GenBank/DDBJ whole genome shotgun (WGS) entry which is preliminary data.</text>
</comment>
<organism evidence="2 3">
    <name type="scientific">Roseateles puraquae</name>
    <dbReference type="NCBI Taxonomy" id="431059"/>
    <lineage>
        <taxon>Bacteria</taxon>
        <taxon>Pseudomonadati</taxon>
        <taxon>Pseudomonadota</taxon>
        <taxon>Betaproteobacteria</taxon>
        <taxon>Burkholderiales</taxon>
        <taxon>Sphaerotilaceae</taxon>
        <taxon>Roseateles</taxon>
    </lineage>
</organism>
<reference evidence="2 3" key="1">
    <citation type="journal article" date="2007" name="Int. J. Syst. Evol. Microbiol.">
        <title>Description of Pelomonas aquatica sp. nov. and Pelomonas puraquae sp. nov., isolated from industrial and haemodialysis water.</title>
        <authorList>
            <person name="Gomila M."/>
            <person name="Bowien B."/>
            <person name="Falsen E."/>
            <person name="Moore E.R."/>
            <person name="Lalucat J."/>
        </authorList>
    </citation>
    <scope>NUCLEOTIDE SEQUENCE [LARGE SCALE GENOMIC DNA]</scope>
    <source>
        <strain evidence="2 3">CCUG 52769</strain>
    </source>
</reference>
<gene>
    <name evidence="2" type="ORF">CDO81_14480</name>
</gene>
<name>A0A254NE46_9BURK</name>
<dbReference type="EMBL" id="NISI01000005">
    <property type="protein sequence ID" value="OWR03688.1"/>
    <property type="molecule type" value="Genomic_DNA"/>
</dbReference>
<evidence type="ECO:0000256" key="1">
    <source>
        <dbReference type="SAM" id="SignalP"/>
    </source>
</evidence>